<dbReference type="SUPFAM" id="SSF55486">
    <property type="entry name" value="Metalloproteases ('zincins'), catalytic domain"/>
    <property type="match status" value="1"/>
</dbReference>
<comment type="caution">
    <text evidence="5">The sequence shown here is derived from an EMBL/GenBank/DDBJ whole genome shotgun (WGS) entry which is preliminary data.</text>
</comment>
<evidence type="ECO:0000256" key="2">
    <source>
        <dbReference type="PROSITE-ProRule" id="PRU01211"/>
    </source>
</evidence>
<dbReference type="InterPro" id="IPR006026">
    <property type="entry name" value="Peptidase_Metallo"/>
</dbReference>
<comment type="caution">
    <text evidence="2">Lacks conserved residue(s) required for the propagation of feature annotation.</text>
</comment>
<feature type="binding site" evidence="2">
    <location>
        <position position="147"/>
    </location>
    <ligand>
        <name>Zn(2+)</name>
        <dbReference type="ChEBI" id="CHEBI:29105"/>
        <note>catalytic</note>
    </ligand>
</feature>
<accession>A0AAD5N8M7</accession>
<feature type="binding site" evidence="2">
    <location>
        <position position="143"/>
    </location>
    <ligand>
        <name>Zn(2+)</name>
        <dbReference type="ChEBI" id="CHEBI:29105"/>
        <note>catalytic</note>
    </ligand>
</feature>
<organism evidence="5 6">
    <name type="scientific">Parelaphostrongylus tenuis</name>
    <name type="common">Meningeal worm</name>
    <dbReference type="NCBI Taxonomy" id="148309"/>
    <lineage>
        <taxon>Eukaryota</taxon>
        <taxon>Metazoa</taxon>
        <taxon>Ecdysozoa</taxon>
        <taxon>Nematoda</taxon>
        <taxon>Chromadorea</taxon>
        <taxon>Rhabditida</taxon>
        <taxon>Rhabditina</taxon>
        <taxon>Rhabditomorpha</taxon>
        <taxon>Strongyloidea</taxon>
        <taxon>Metastrongylidae</taxon>
        <taxon>Parelaphostrongylus</taxon>
    </lineage>
</organism>
<evidence type="ECO:0000313" key="5">
    <source>
        <dbReference type="EMBL" id="KAJ1364717.1"/>
    </source>
</evidence>
<dbReference type="GO" id="GO:0004222">
    <property type="term" value="F:metalloendopeptidase activity"/>
    <property type="evidence" value="ECO:0007669"/>
    <property type="project" value="UniProtKB-UniRule"/>
</dbReference>
<dbReference type="InterPro" id="IPR034035">
    <property type="entry name" value="Astacin-like_dom"/>
</dbReference>
<reference evidence="5" key="1">
    <citation type="submission" date="2021-06" db="EMBL/GenBank/DDBJ databases">
        <title>Parelaphostrongylus tenuis whole genome reference sequence.</title>
        <authorList>
            <person name="Garwood T.J."/>
            <person name="Larsen P.A."/>
            <person name="Fountain-Jones N.M."/>
            <person name="Garbe J.R."/>
            <person name="Macchietto M.G."/>
            <person name="Kania S.A."/>
            <person name="Gerhold R.W."/>
            <person name="Richards J.E."/>
            <person name="Wolf T.M."/>
        </authorList>
    </citation>
    <scope>NUCLEOTIDE SEQUENCE</scope>
    <source>
        <strain evidence="5">MNPRO001-30</strain>
        <tissue evidence="5">Meninges</tissue>
    </source>
</reference>
<keyword evidence="3" id="KW-0732">Signal</keyword>
<dbReference type="GO" id="GO:0008270">
    <property type="term" value="F:zinc ion binding"/>
    <property type="evidence" value="ECO:0007669"/>
    <property type="project" value="UniProtKB-UniRule"/>
</dbReference>
<proteinExistence type="predicted"/>
<feature type="chain" id="PRO_5041779199" description="Metalloendopeptidase" evidence="3">
    <location>
        <begin position="19"/>
        <end position="345"/>
    </location>
</feature>
<dbReference type="Gene3D" id="3.40.390.10">
    <property type="entry name" value="Collagenase (Catalytic Domain)"/>
    <property type="match status" value="1"/>
</dbReference>
<dbReference type="PANTHER" id="PTHR10127:SF793">
    <property type="entry name" value="ZINC METALLOPROTEINASE NAS-31"/>
    <property type="match status" value="1"/>
</dbReference>
<dbReference type="PROSITE" id="PS51864">
    <property type="entry name" value="ASTACIN"/>
    <property type="match status" value="1"/>
</dbReference>
<dbReference type="Proteomes" id="UP001196413">
    <property type="component" value="Unassembled WGS sequence"/>
</dbReference>
<evidence type="ECO:0000313" key="6">
    <source>
        <dbReference type="Proteomes" id="UP001196413"/>
    </source>
</evidence>
<evidence type="ECO:0000256" key="1">
    <source>
        <dbReference type="ARBA" id="ARBA00023157"/>
    </source>
</evidence>
<comment type="cofactor">
    <cofactor evidence="2 3">
        <name>Zn(2+)</name>
        <dbReference type="ChEBI" id="CHEBI:29105"/>
    </cofactor>
    <text evidence="2 3">Binds 1 zinc ion per subunit.</text>
</comment>
<dbReference type="InterPro" id="IPR001506">
    <property type="entry name" value="Peptidase_M12A"/>
</dbReference>
<dbReference type="EC" id="3.4.24.-" evidence="3"/>
<keyword evidence="2 3" id="KW-0862">Zinc</keyword>
<dbReference type="PRINTS" id="PR00480">
    <property type="entry name" value="ASTACIN"/>
</dbReference>
<feature type="domain" description="Peptidase M12A" evidence="4">
    <location>
        <begin position="53"/>
        <end position="246"/>
    </location>
</feature>
<keyword evidence="2 3" id="KW-0479">Metal-binding</keyword>
<gene>
    <name evidence="5" type="primary">NAS-31_74</name>
    <name evidence="5" type="ORF">KIN20_024866</name>
</gene>
<keyword evidence="2 3" id="KW-0645">Protease</keyword>
<dbReference type="SMART" id="SM00235">
    <property type="entry name" value="ZnMc"/>
    <property type="match status" value="1"/>
</dbReference>
<sequence length="345" mass="38863">MKTIILSVFVFVVKQCDVTNVEPSMRNLINDHQDAQVIPTGSLSGVSQRKKRQVLKDDVGLNTTWRDGVFYTFKTQDYKVRKFFKMGAKAWSKVSCIDFHEDDKAKHKVVVIKGNECASNVGRLSGDQFLCFDDKVDLGTATHEIGHVLGFFHTQQRYDRDGFVTINTRNINPDDIQDFNIVSKSLSTVYGLSYDYGSIMHYEELSSPANHRPTIIAKNEMYQKTMGSDLLAFSDIYTINVHYGCNSNECGGFELQLENSSSELVFFFFKKNAASQHPPGALTEDFLTLEIVPFVSVRVVTVALYVTNDHRAVDLILRQHLRKSRSLSILAMGPILGMNSTFAIA</sequence>
<keyword evidence="1" id="KW-1015">Disulfide bond</keyword>
<dbReference type="CDD" id="cd04280">
    <property type="entry name" value="ZnMc_astacin_like"/>
    <property type="match status" value="1"/>
</dbReference>
<dbReference type="AlphaFoldDB" id="A0AAD5N8M7"/>
<dbReference type="EMBL" id="JAHQIW010005045">
    <property type="protein sequence ID" value="KAJ1364717.1"/>
    <property type="molecule type" value="Genomic_DNA"/>
</dbReference>
<name>A0AAD5N8M7_PARTN</name>
<protein>
    <recommendedName>
        <fullName evidence="3">Metalloendopeptidase</fullName>
        <ecNumber evidence="3">3.4.24.-</ecNumber>
    </recommendedName>
</protein>
<dbReference type="PANTHER" id="PTHR10127">
    <property type="entry name" value="DISCOIDIN, CUB, EGF, LAMININ , AND ZINC METALLOPROTEASE DOMAIN CONTAINING"/>
    <property type="match status" value="1"/>
</dbReference>
<evidence type="ECO:0000259" key="4">
    <source>
        <dbReference type="PROSITE" id="PS51864"/>
    </source>
</evidence>
<keyword evidence="6" id="KW-1185">Reference proteome</keyword>
<dbReference type="GO" id="GO:0006508">
    <property type="term" value="P:proteolysis"/>
    <property type="evidence" value="ECO:0007669"/>
    <property type="project" value="UniProtKB-KW"/>
</dbReference>
<keyword evidence="2 3" id="KW-0378">Hydrolase</keyword>
<feature type="active site" evidence="2">
    <location>
        <position position="144"/>
    </location>
</feature>
<dbReference type="Pfam" id="PF01400">
    <property type="entry name" value="Astacin"/>
    <property type="match status" value="1"/>
</dbReference>
<evidence type="ECO:0000256" key="3">
    <source>
        <dbReference type="RuleBase" id="RU361183"/>
    </source>
</evidence>
<keyword evidence="2 3" id="KW-0482">Metalloprotease</keyword>
<feature type="signal peptide" evidence="3">
    <location>
        <begin position="1"/>
        <end position="18"/>
    </location>
</feature>
<feature type="binding site" evidence="2">
    <location>
        <position position="153"/>
    </location>
    <ligand>
        <name>Zn(2+)</name>
        <dbReference type="ChEBI" id="CHEBI:29105"/>
        <note>catalytic</note>
    </ligand>
</feature>
<dbReference type="InterPro" id="IPR024079">
    <property type="entry name" value="MetalloPept_cat_dom_sf"/>
</dbReference>